<name>A0A8R1DW41_CAEJA</name>
<dbReference type="Proteomes" id="UP000005237">
    <property type="component" value="Unassembled WGS sequence"/>
</dbReference>
<protein>
    <submittedName>
        <fullName evidence="2">Uncharacterized protein</fullName>
    </submittedName>
</protein>
<reference evidence="3" key="1">
    <citation type="submission" date="2010-08" db="EMBL/GenBank/DDBJ databases">
        <authorList>
            <consortium name="Caenorhabditis japonica Sequencing Consortium"/>
            <person name="Wilson R.K."/>
        </authorList>
    </citation>
    <scope>NUCLEOTIDE SEQUENCE [LARGE SCALE GENOMIC DNA]</scope>
    <source>
        <strain evidence="3">DF5081</strain>
    </source>
</reference>
<dbReference type="EnsemblMetazoa" id="CJA13455.1">
    <property type="protein sequence ID" value="CJA13455.1"/>
    <property type="gene ID" value="WBGene00132659"/>
</dbReference>
<keyword evidence="3" id="KW-1185">Reference proteome</keyword>
<evidence type="ECO:0000313" key="3">
    <source>
        <dbReference type="Proteomes" id="UP000005237"/>
    </source>
</evidence>
<feature type="region of interest" description="Disordered" evidence="1">
    <location>
        <begin position="1"/>
        <end position="34"/>
    </location>
</feature>
<evidence type="ECO:0000256" key="1">
    <source>
        <dbReference type="SAM" id="MobiDB-lite"/>
    </source>
</evidence>
<evidence type="ECO:0000313" key="2">
    <source>
        <dbReference type="EnsemblMetazoa" id="CJA13455.1"/>
    </source>
</evidence>
<reference evidence="2" key="2">
    <citation type="submission" date="2022-06" db="UniProtKB">
        <authorList>
            <consortium name="EnsemblMetazoa"/>
        </authorList>
    </citation>
    <scope>IDENTIFICATION</scope>
    <source>
        <strain evidence="2">DF5081</strain>
    </source>
</reference>
<dbReference type="AlphaFoldDB" id="A0A8R1DW41"/>
<proteinExistence type="predicted"/>
<feature type="region of interest" description="Disordered" evidence="1">
    <location>
        <begin position="94"/>
        <end position="116"/>
    </location>
</feature>
<accession>A0A8R1DW41</accession>
<sequence>MKLGESQGPPKPTASAGDVTEVTRGQNGAGGPHPIVRRKSGMIGKKFPSLQVSHYPVLLLSNSSSTSDATNPHPSVTWRTRLQLGNRNMCKDIPVHQQSSDYTENRDPQCLRYLKK</sequence>
<organism evidence="2 3">
    <name type="scientific">Caenorhabditis japonica</name>
    <dbReference type="NCBI Taxonomy" id="281687"/>
    <lineage>
        <taxon>Eukaryota</taxon>
        <taxon>Metazoa</taxon>
        <taxon>Ecdysozoa</taxon>
        <taxon>Nematoda</taxon>
        <taxon>Chromadorea</taxon>
        <taxon>Rhabditida</taxon>
        <taxon>Rhabditina</taxon>
        <taxon>Rhabditomorpha</taxon>
        <taxon>Rhabditoidea</taxon>
        <taxon>Rhabditidae</taxon>
        <taxon>Peloderinae</taxon>
        <taxon>Caenorhabditis</taxon>
    </lineage>
</organism>